<dbReference type="PANTHER" id="PTHR32552">
    <property type="entry name" value="FERRICHROME IRON RECEPTOR-RELATED"/>
    <property type="match status" value="1"/>
</dbReference>
<keyword evidence="17" id="KW-0675">Receptor</keyword>
<evidence type="ECO:0000256" key="8">
    <source>
        <dbReference type="ARBA" id="ARBA00023065"/>
    </source>
</evidence>
<dbReference type="Pfam" id="PF00593">
    <property type="entry name" value="TonB_dep_Rec_b-barrel"/>
    <property type="match status" value="1"/>
</dbReference>
<evidence type="ECO:0000256" key="9">
    <source>
        <dbReference type="ARBA" id="ARBA00023077"/>
    </source>
</evidence>
<proteinExistence type="inferred from homology"/>
<evidence type="ECO:0000256" key="14">
    <source>
        <dbReference type="SAM" id="SignalP"/>
    </source>
</evidence>
<evidence type="ECO:0000256" key="5">
    <source>
        <dbReference type="ARBA" id="ARBA00022692"/>
    </source>
</evidence>
<keyword evidence="9 13" id="KW-0798">TonB box</keyword>
<evidence type="ECO:0000256" key="6">
    <source>
        <dbReference type="ARBA" id="ARBA00022729"/>
    </source>
</evidence>
<comment type="similarity">
    <text evidence="12 13">Belongs to the TonB-dependent receptor family.</text>
</comment>
<feature type="chain" id="PRO_5045095305" evidence="14">
    <location>
        <begin position="28"/>
        <end position="904"/>
    </location>
</feature>
<evidence type="ECO:0000256" key="2">
    <source>
        <dbReference type="ARBA" id="ARBA00022448"/>
    </source>
</evidence>
<evidence type="ECO:0000313" key="18">
    <source>
        <dbReference type="Proteomes" id="UP001225072"/>
    </source>
</evidence>
<keyword evidence="18" id="KW-1185">Reference proteome</keyword>
<reference evidence="17 18" key="1">
    <citation type="submission" date="2023-07" db="EMBL/GenBank/DDBJ databases">
        <title>Functional and genomic diversity of the sorghum phyllosphere microbiome.</title>
        <authorList>
            <person name="Shade A."/>
        </authorList>
    </citation>
    <scope>NUCLEOTIDE SEQUENCE [LARGE SCALE GENOMIC DNA]</scope>
    <source>
        <strain evidence="17 18">SORGH_AS_1064</strain>
    </source>
</reference>
<feature type="domain" description="TonB-dependent receptor plug" evidence="16">
    <location>
        <begin position="58"/>
        <end position="173"/>
    </location>
</feature>
<dbReference type="EMBL" id="JAUTAL010000001">
    <property type="protein sequence ID" value="MDQ1096868.1"/>
    <property type="molecule type" value="Genomic_DNA"/>
</dbReference>
<evidence type="ECO:0000313" key="17">
    <source>
        <dbReference type="EMBL" id="MDQ1096868.1"/>
    </source>
</evidence>
<comment type="caution">
    <text evidence="17">The sequence shown here is derived from an EMBL/GenBank/DDBJ whole genome shotgun (WGS) entry which is preliminary data.</text>
</comment>
<evidence type="ECO:0000256" key="7">
    <source>
        <dbReference type="ARBA" id="ARBA00023004"/>
    </source>
</evidence>
<comment type="subcellular location">
    <subcellularLocation>
        <location evidence="1 12">Cell outer membrane</location>
        <topology evidence="1 12">Multi-pass membrane protein</topology>
    </subcellularLocation>
</comment>
<dbReference type="InterPro" id="IPR012910">
    <property type="entry name" value="Plug_dom"/>
</dbReference>
<keyword evidence="2 12" id="KW-0813">Transport</keyword>
<accession>A0ABU0TIJ6</accession>
<evidence type="ECO:0000259" key="15">
    <source>
        <dbReference type="Pfam" id="PF00593"/>
    </source>
</evidence>
<dbReference type="PANTHER" id="PTHR32552:SF89">
    <property type="entry name" value="CATECHOLATE SIDEROPHORE RECEPTOR FIU"/>
    <property type="match status" value="1"/>
</dbReference>
<dbReference type="InterPro" id="IPR036942">
    <property type="entry name" value="Beta-barrel_TonB_sf"/>
</dbReference>
<dbReference type="Pfam" id="PF07715">
    <property type="entry name" value="Plug"/>
    <property type="match status" value="1"/>
</dbReference>
<dbReference type="Proteomes" id="UP001225072">
    <property type="component" value="Unassembled WGS sequence"/>
</dbReference>
<name>A0ABU0TIJ6_9FLAO</name>
<evidence type="ECO:0000256" key="12">
    <source>
        <dbReference type="PROSITE-ProRule" id="PRU01360"/>
    </source>
</evidence>
<evidence type="ECO:0000259" key="16">
    <source>
        <dbReference type="Pfam" id="PF07715"/>
    </source>
</evidence>
<keyword evidence="5 12" id="KW-0812">Transmembrane</keyword>
<evidence type="ECO:0000256" key="10">
    <source>
        <dbReference type="ARBA" id="ARBA00023136"/>
    </source>
</evidence>
<gene>
    <name evidence="17" type="ORF">QE404_002015</name>
</gene>
<dbReference type="Gene3D" id="2.40.170.20">
    <property type="entry name" value="TonB-dependent receptor, beta-barrel domain"/>
    <property type="match status" value="1"/>
</dbReference>
<dbReference type="InterPro" id="IPR039426">
    <property type="entry name" value="TonB-dep_rcpt-like"/>
</dbReference>
<keyword evidence="7" id="KW-0408">Iron</keyword>
<evidence type="ECO:0000256" key="11">
    <source>
        <dbReference type="ARBA" id="ARBA00023237"/>
    </source>
</evidence>
<keyword evidence="8" id="KW-0406">Ion transport</keyword>
<organism evidence="17 18">
    <name type="scientific">Chryseobacterium camelliae</name>
    <dbReference type="NCBI Taxonomy" id="1265445"/>
    <lineage>
        <taxon>Bacteria</taxon>
        <taxon>Pseudomonadati</taxon>
        <taxon>Bacteroidota</taxon>
        <taxon>Flavobacteriia</taxon>
        <taxon>Flavobacteriales</taxon>
        <taxon>Weeksellaceae</taxon>
        <taxon>Chryseobacterium group</taxon>
        <taxon>Chryseobacterium</taxon>
    </lineage>
</organism>
<evidence type="ECO:0000256" key="13">
    <source>
        <dbReference type="RuleBase" id="RU003357"/>
    </source>
</evidence>
<evidence type="ECO:0000256" key="3">
    <source>
        <dbReference type="ARBA" id="ARBA00022452"/>
    </source>
</evidence>
<sequence>MKRTTQVLHSKISIALLFFTASATVLAQAQEQKKADTTKTANIDEVIVTGVFDKRTRMNAPVAISVLKSELIERQVPNSAADLLKNVPGVYVNSSLGEIRNNVSSRGISAGSADGTFAYEYISMQEDGLPVTNTTYFNYGPDFFLRADATITQIDAVRGGPASITAANAPGGIFNYISKTGGNKFSGEIRAKYGVQGADNSGFHRIDADFGGPLGDNWFYNIGGFYRYDLGARYPGYPFNNGGQVKANIMKKYNRGSVKVFLKYLNDHNGYAQLIPTRSYTDPEPAEGFSSSSSLLIPKLQYNSQDFIHGGNVDFNSGRLVGNQYRSVAVNWDHDLGNDWKLFLTSKYADNSVAQNSIGNTFVTSLTDNVPYALLMGTVGVGTYSFRDALTGQELASVNAGVGATGVTYNVTKNLLPGQNVQNNSIILSPLNFYENKVKESMSQLTINKKWRNMNFSFGGYYGYSDVWRFSGINGIALTTLENRPRMLTLDFTGGLLYPTASNPFNLIPGAFKVTNKDGFAQGAGSTGDLLEFRAKQQQGAAFFGHTWDITENLTVDWGVRYEKVWIKGDNTRTFLTNTATQNGTVSLQGGPDNNPYTIYDNNTLVRLTNVSYSRQIDNFSYSAAVNYKFNNKFAVYGRYSQGSKAPDLDIFFASNREETIGLLNPQSRKTQQAEMGLKAKTTYFDAFVTPFYSVLKNIPVGAMADNGAGGFYTTPTLYNENETWGVEVETNIKPSSHFTIRAVLTLQDPKVKKGFYWNLNKPGIADDQIVSYSGTTVAYTPKIIANITPNLTIGNAFAFVTWSYLGEREGSNTNIYKLPAFSQFDLGVGYNFTKNLSAIINVNNILNKYGVMSYQRPGSLVQQLAGFESFTQAEYDAAVANNTPYFTVAIPPTSGYLTVTYKF</sequence>
<keyword evidence="3 12" id="KW-1134">Transmembrane beta strand</keyword>
<feature type="signal peptide" evidence="14">
    <location>
        <begin position="1"/>
        <end position="27"/>
    </location>
</feature>
<protein>
    <submittedName>
        <fullName evidence="17">Iron complex outermembrane receptor protein</fullName>
    </submittedName>
</protein>
<keyword evidence="4" id="KW-0410">Iron transport</keyword>
<dbReference type="SUPFAM" id="SSF56935">
    <property type="entry name" value="Porins"/>
    <property type="match status" value="1"/>
</dbReference>
<keyword evidence="6 14" id="KW-0732">Signal</keyword>
<evidence type="ECO:0000256" key="4">
    <source>
        <dbReference type="ARBA" id="ARBA00022496"/>
    </source>
</evidence>
<dbReference type="PROSITE" id="PS52016">
    <property type="entry name" value="TONB_DEPENDENT_REC_3"/>
    <property type="match status" value="1"/>
</dbReference>
<keyword evidence="10 12" id="KW-0472">Membrane</keyword>
<keyword evidence="11 12" id="KW-0998">Cell outer membrane</keyword>
<dbReference type="InterPro" id="IPR000531">
    <property type="entry name" value="Beta-barrel_TonB"/>
</dbReference>
<feature type="domain" description="TonB-dependent receptor-like beta-barrel" evidence="15">
    <location>
        <begin position="451"/>
        <end position="846"/>
    </location>
</feature>
<dbReference type="Gene3D" id="2.170.130.10">
    <property type="entry name" value="TonB-dependent receptor, plug domain"/>
    <property type="match status" value="1"/>
</dbReference>
<dbReference type="InterPro" id="IPR037066">
    <property type="entry name" value="Plug_dom_sf"/>
</dbReference>
<dbReference type="RefSeq" id="WP_307449977.1">
    <property type="nucleotide sequence ID" value="NZ_JAUTAL010000001.1"/>
</dbReference>
<evidence type="ECO:0000256" key="1">
    <source>
        <dbReference type="ARBA" id="ARBA00004571"/>
    </source>
</evidence>